<gene>
    <name evidence="2" type="primary">tp59</name>
    <name evidence="2" type="ordered locus">NP_3554A</name>
</gene>
<evidence type="ECO:0000256" key="1">
    <source>
        <dbReference type="SAM" id="Phobius"/>
    </source>
</evidence>
<keyword evidence="1" id="KW-1133">Transmembrane helix</keyword>
<sequence>MPLGSRTLFRVTTETRHMDSTSPAGRTPTKAAVAFAVYVSVLTAAYYYNLTFIQLGLTDLGLERLGLSPERVAVGMGVLALVTLCTTLVSGYLMDRLGVGANPLSKFRVLFGIVVLQVATTYAVTAVTSFEQFLTWIALCSLLLGTAIPFAFSLLLDLVRPGIRGYAAGAVAGCAFFLAALFPFEWTIESFVPSAVAVLAPVALLLGVLSVPSIGDWVSGSRTDDSPGRQPVGVTQSGMLTAAFVGGVVLLFGAFFVDSLGFVRIIESEYVEASWQSSELGTRLLIAMTHVIGGLAAGVAYAKLRYHWLFVATFVLFAAAQFLYVYDAAVGGPAALAAVRPLLYVLAVSCYTTVAFALWPDLATPDRVGTYTAVGIGIGGWLATFTSTAAALVSERAEIALEVHLFIVGSVSVAFLLITGVLMYRAVQTA</sequence>
<keyword evidence="1" id="KW-0812">Transmembrane</keyword>
<feature type="transmembrane region" description="Helical" evidence="1">
    <location>
        <begin position="405"/>
        <end position="424"/>
    </location>
</feature>
<reference evidence="2 3" key="1">
    <citation type="journal article" date="2005" name="Genome Res.">
        <title>Living with two extremes: conclusions from the genome sequence of Natronomonas pharaonis.</title>
        <authorList>
            <person name="Falb M."/>
            <person name="Pfeiffer F."/>
            <person name="Palm P."/>
            <person name="Rodewald K."/>
            <person name="Hickmann V."/>
            <person name="Tittor J."/>
            <person name="Oesterhelt D."/>
        </authorList>
    </citation>
    <scope>NUCLEOTIDE SEQUENCE [LARGE SCALE GENOMIC DNA]</scope>
    <source>
        <strain evidence="3">ATCC 35678 / DSM 2160 / CIP 103997 / JCM 8858 / NBRC 14720 / NCIMB 2260 / Gabara</strain>
    </source>
</reference>
<dbReference type="STRING" id="348780.NP_3554A"/>
<keyword evidence="1" id="KW-0472">Membrane</keyword>
<feature type="transmembrane region" description="Helical" evidence="1">
    <location>
        <begin position="371"/>
        <end position="393"/>
    </location>
</feature>
<dbReference type="EnsemblBacteria" id="CAI49868">
    <property type="protein sequence ID" value="CAI49868"/>
    <property type="gene ID" value="NP_3554A"/>
</dbReference>
<feature type="transmembrane region" description="Helical" evidence="1">
    <location>
        <begin position="196"/>
        <end position="218"/>
    </location>
</feature>
<feature type="transmembrane region" description="Helical" evidence="1">
    <location>
        <begin position="338"/>
        <end position="359"/>
    </location>
</feature>
<dbReference type="eggNOG" id="arCOG09388">
    <property type="taxonomic scope" value="Archaea"/>
</dbReference>
<feature type="transmembrane region" description="Helical" evidence="1">
    <location>
        <begin position="107"/>
        <end position="127"/>
    </location>
</feature>
<keyword evidence="3" id="KW-1185">Reference proteome</keyword>
<dbReference type="EMBL" id="CR936257">
    <property type="protein sequence ID" value="CAI49868.1"/>
    <property type="molecule type" value="Genomic_DNA"/>
</dbReference>
<evidence type="ECO:0000313" key="3">
    <source>
        <dbReference type="Proteomes" id="UP000002698"/>
    </source>
</evidence>
<dbReference type="HOGENOM" id="CLU_611991_0_0_2"/>
<accession>A0A1U7EXI2</accession>
<dbReference type="KEGG" id="nph:NP_3554A"/>
<dbReference type="InterPro" id="IPR036259">
    <property type="entry name" value="MFS_trans_sf"/>
</dbReference>
<dbReference type="Proteomes" id="UP000002698">
    <property type="component" value="Chromosome"/>
</dbReference>
<feature type="transmembrane region" description="Helical" evidence="1">
    <location>
        <begin position="31"/>
        <end position="53"/>
    </location>
</feature>
<feature type="transmembrane region" description="Helical" evidence="1">
    <location>
        <begin position="133"/>
        <end position="156"/>
    </location>
</feature>
<name>A0A1U7EXI2_NATPD</name>
<feature type="transmembrane region" description="Helical" evidence="1">
    <location>
        <begin position="283"/>
        <end position="301"/>
    </location>
</feature>
<protein>
    <submittedName>
        <fullName evidence="2">Major facilitator superfamily transport protein</fullName>
    </submittedName>
</protein>
<feature type="transmembrane region" description="Helical" evidence="1">
    <location>
        <begin position="308"/>
        <end position="326"/>
    </location>
</feature>
<evidence type="ECO:0000313" key="2">
    <source>
        <dbReference type="EMBL" id="CAI49868.1"/>
    </source>
</evidence>
<feature type="transmembrane region" description="Helical" evidence="1">
    <location>
        <begin position="239"/>
        <end position="263"/>
    </location>
</feature>
<dbReference type="Gene3D" id="1.20.1250.20">
    <property type="entry name" value="MFS general substrate transporter like domains"/>
    <property type="match status" value="1"/>
</dbReference>
<proteinExistence type="predicted"/>
<feature type="transmembrane region" description="Helical" evidence="1">
    <location>
        <begin position="73"/>
        <end position="95"/>
    </location>
</feature>
<dbReference type="AlphaFoldDB" id="A0A1U7EXI2"/>
<feature type="transmembrane region" description="Helical" evidence="1">
    <location>
        <begin position="163"/>
        <end position="184"/>
    </location>
</feature>
<organism evidence="2 3">
    <name type="scientific">Natronomonas pharaonis (strain ATCC 35678 / DSM 2160 / CIP 103997 / JCM 8858 / NBRC 14720 / NCIMB 2260 / Gabara)</name>
    <name type="common">Halobacterium pharaonis</name>
    <dbReference type="NCBI Taxonomy" id="348780"/>
    <lineage>
        <taxon>Archaea</taxon>
        <taxon>Methanobacteriati</taxon>
        <taxon>Methanobacteriota</taxon>
        <taxon>Stenosarchaea group</taxon>
        <taxon>Halobacteria</taxon>
        <taxon>Halobacteriales</taxon>
        <taxon>Natronomonadaceae</taxon>
        <taxon>Natronomonas</taxon>
    </lineage>
</organism>
<dbReference type="SUPFAM" id="SSF103473">
    <property type="entry name" value="MFS general substrate transporter"/>
    <property type="match status" value="1"/>
</dbReference>